<reference evidence="6 7" key="1">
    <citation type="submission" date="2021-08" db="EMBL/GenBank/DDBJ databases">
        <title>FDA dAtabase for Regulatory Grade micrObial Sequences (FDA-ARGOS): Supporting development and validation of Infectious Disease Dx tests.</title>
        <authorList>
            <person name="Sproer C."/>
            <person name="Gronow S."/>
            <person name="Severitt S."/>
            <person name="Schroder I."/>
            <person name="Tallon L."/>
            <person name="Sadzewicz L."/>
            <person name="Zhao X."/>
            <person name="Boylan J."/>
            <person name="Ott S."/>
            <person name="Bowen H."/>
            <person name="Vavikolanu K."/>
            <person name="Hazen T."/>
            <person name="Aluvathingal J."/>
            <person name="Nadendla S."/>
            <person name="Lowell S."/>
            <person name="Myers T."/>
            <person name="Yan Y."/>
            <person name="Sichtig H."/>
        </authorList>
    </citation>
    <scope>NUCLEOTIDE SEQUENCE [LARGE SCALE GENOMIC DNA]</scope>
    <source>
        <strain evidence="6 7">FDAARGOS_1460</strain>
    </source>
</reference>
<name>A0ABS7T094_9FIRM</name>
<dbReference type="PANTHER" id="PTHR43400">
    <property type="entry name" value="FUMARATE REDUCTASE"/>
    <property type="match status" value="1"/>
</dbReference>
<comment type="cofactor">
    <cofactor evidence="1">
        <name>FAD</name>
        <dbReference type="ChEBI" id="CHEBI:57692"/>
    </cofactor>
</comment>
<proteinExistence type="predicted"/>
<comment type="caution">
    <text evidence="6">The sequence shown here is derived from an EMBL/GenBank/DDBJ whole genome shotgun (WGS) entry which is preliminary data.</text>
</comment>
<evidence type="ECO:0000256" key="1">
    <source>
        <dbReference type="ARBA" id="ARBA00001974"/>
    </source>
</evidence>
<evidence type="ECO:0000313" key="7">
    <source>
        <dbReference type="Proteomes" id="UP000734271"/>
    </source>
</evidence>
<keyword evidence="4" id="KW-0560">Oxidoreductase</keyword>
<dbReference type="Gene3D" id="3.50.50.60">
    <property type="entry name" value="FAD/NAD(P)-binding domain"/>
    <property type="match status" value="1"/>
</dbReference>
<dbReference type="Gene3D" id="3.90.700.10">
    <property type="entry name" value="Succinate dehydrogenase/fumarate reductase flavoprotein, catalytic domain"/>
    <property type="match status" value="1"/>
</dbReference>
<dbReference type="EMBL" id="JAIPME010000002">
    <property type="protein sequence ID" value="MBZ2387206.1"/>
    <property type="molecule type" value="Genomic_DNA"/>
</dbReference>
<dbReference type="InterPro" id="IPR003953">
    <property type="entry name" value="FAD-dep_OxRdtase_2_FAD-bd"/>
</dbReference>
<dbReference type="SUPFAM" id="SSF56425">
    <property type="entry name" value="Succinate dehydrogenase/fumarate reductase flavoprotein, catalytic domain"/>
    <property type="match status" value="1"/>
</dbReference>
<evidence type="ECO:0000259" key="5">
    <source>
        <dbReference type="Pfam" id="PF00890"/>
    </source>
</evidence>
<dbReference type="PANTHER" id="PTHR43400:SF7">
    <property type="entry name" value="FAD-DEPENDENT OXIDOREDUCTASE 2 FAD BINDING DOMAIN-CONTAINING PROTEIN"/>
    <property type="match status" value="1"/>
</dbReference>
<evidence type="ECO:0000256" key="2">
    <source>
        <dbReference type="ARBA" id="ARBA00022630"/>
    </source>
</evidence>
<evidence type="ECO:0000313" key="6">
    <source>
        <dbReference type="EMBL" id="MBZ2387206.1"/>
    </source>
</evidence>
<evidence type="ECO:0000256" key="4">
    <source>
        <dbReference type="ARBA" id="ARBA00023002"/>
    </source>
</evidence>
<dbReference type="SUPFAM" id="SSF51905">
    <property type="entry name" value="FAD/NAD(P)-binding domain"/>
    <property type="match status" value="1"/>
</dbReference>
<dbReference type="Pfam" id="PF00890">
    <property type="entry name" value="FAD_binding_2"/>
    <property type="match status" value="1"/>
</dbReference>
<sequence>MTEGAFVLDEWLRDKGIELDYNFGGEGSMSHLRNENEYAGNHIQTKLEEKAKDLGIEILTGTKGVDLILEDDGVKGAKVEDKTSKYTIKSKATVIATGGFSMNKDLVAKYIPGAEDIPSSNQMGVTGDFITIAENNDIKLDHMDKPVIFHKMLDPRRDLTGFSIDNFIFVNENGERFIAESDSGIEYGQKMMENRPVYFIFDEKAKDSFMRPKMQVEKGYIKEYNSVEELAADGIGCSKDTLIQTMEDFNAVRGEKEDAFREEAAKDELDYEGKYIA</sequence>
<dbReference type="RefSeq" id="WP_223420160.1">
    <property type="nucleotide sequence ID" value="NZ_JAIPME010000002.1"/>
</dbReference>
<evidence type="ECO:0000256" key="3">
    <source>
        <dbReference type="ARBA" id="ARBA00022827"/>
    </source>
</evidence>
<keyword evidence="3" id="KW-0274">FAD</keyword>
<dbReference type="InterPro" id="IPR036188">
    <property type="entry name" value="FAD/NAD-bd_sf"/>
</dbReference>
<protein>
    <submittedName>
        <fullName evidence="6">FAD-binding protein</fullName>
    </submittedName>
</protein>
<organism evidence="6 7">
    <name type="scientific">Anaerococcus murdochii</name>
    <dbReference type="NCBI Taxonomy" id="411577"/>
    <lineage>
        <taxon>Bacteria</taxon>
        <taxon>Bacillati</taxon>
        <taxon>Bacillota</taxon>
        <taxon>Tissierellia</taxon>
        <taxon>Tissierellales</taxon>
        <taxon>Peptoniphilaceae</taxon>
        <taxon>Anaerococcus</taxon>
    </lineage>
</organism>
<feature type="domain" description="FAD-dependent oxidoreductase 2 FAD-binding" evidence="5">
    <location>
        <begin position="35"/>
        <end position="195"/>
    </location>
</feature>
<keyword evidence="7" id="KW-1185">Reference proteome</keyword>
<accession>A0ABS7T094</accession>
<gene>
    <name evidence="6" type="ORF">K8P03_07905</name>
</gene>
<dbReference type="InterPro" id="IPR027477">
    <property type="entry name" value="Succ_DH/fumarate_Rdtase_cat_sf"/>
</dbReference>
<dbReference type="Proteomes" id="UP000734271">
    <property type="component" value="Unassembled WGS sequence"/>
</dbReference>
<keyword evidence="2" id="KW-0285">Flavoprotein</keyword>
<dbReference type="InterPro" id="IPR050315">
    <property type="entry name" value="FAD-oxidoreductase_2"/>
</dbReference>